<sequence>MVLSALVSMVAPAARLAPSRVAPQRVAQALRAPAFRPRVAFHAARAVSAKYASEKKGDYPSMDFRIFFSEDGKPVSPWHNVPLHNADGTVNFICEIPKETKAKMEVATDEELTPIKQDTKKGKLRDYPYNINWNYGMLPQTWEDPGHEHPEMKVMGDNDPVDVVEIGSAALEMGSVTPVKPVGVYAMIDDGELDWKVIAISAADPKAKDINDVEDVEKHFPGELEKIRVWFRDYKTPDGKPQNKFGLDDKCMNKEYTMGVIEETSKFYQDLLSGKTENKKGLSLK</sequence>
<dbReference type="PROSITE" id="PS00387">
    <property type="entry name" value="PPASE"/>
    <property type="match status" value="1"/>
</dbReference>
<dbReference type="Gene3D" id="3.90.80.10">
    <property type="entry name" value="Inorganic pyrophosphatase"/>
    <property type="match status" value="1"/>
</dbReference>
<dbReference type="OrthoDB" id="1608002at2759"/>
<evidence type="ECO:0000256" key="2">
    <source>
        <dbReference type="ARBA" id="ARBA00006220"/>
    </source>
</evidence>
<proteinExistence type="inferred from homology"/>
<evidence type="ECO:0000256" key="7">
    <source>
        <dbReference type="ARBA" id="ARBA00047820"/>
    </source>
</evidence>
<keyword evidence="9" id="KW-1185">Reference proteome</keyword>
<dbReference type="GeneID" id="8244020"/>
<dbReference type="GO" id="GO:0005737">
    <property type="term" value="C:cytoplasm"/>
    <property type="evidence" value="ECO:0007669"/>
    <property type="project" value="InterPro"/>
</dbReference>
<accession>C1E7I7</accession>
<gene>
    <name evidence="8" type="primary">PPASE</name>
    <name evidence="8" type="ORF">MICPUN_104824</name>
</gene>
<dbReference type="FunFam" id="3.90.80.10:FF:000007">
    <property type="entry name" value="Inorganic pyrophosphatase, mitochondrial"/>
    <property type="match status" value="1"/>
</dbReference>
<dbReference type="eggNOG" id="KOG1626">
    <property type="taxonomic scope" value="Eukaryota"/>
</dbReference>
<evidence type="ECO:0000313" key="8">
    <source>
        <dbReference type="EMBL" id="ACO64339.1"/>
    </source>
</evidence>
<organism evidence="8 9">
    <name type="scientific">Micromonas commoda (strain RCC299 / NOUM17 / CCMP2709)</name>
    <name type="common">Picoplanktonic green alga</name>
    <dbReference type="NCBI Taxonomy" id="296587"/>
    <lineage>
        <taxon>Eukaryota</taxon>
        <taxon>Viridiplantae</taxon>
        <taxon>Chlorophyta</taxon>
        <taxon>Mamiellophyceae</taxon>
        <taxon>Mamiellales</taxon>
        <taxon>Mamiellaceae</taxon>
        <taxon>Micromonas</taxon>
    </lineage>
</organism>
<keyword evidence="6" id="KW-0460">Magnesium</keyword>
<dbReference type="GO" id="GO:0004427">
    <property type="term" value="F:inorganic diphosphate phosphatase activity"/>
    <property type="evidence" value="ECO:0007669"/>
    <property type="project" value="UniProtKB-EC"/>
</dbReference>
<dbReference type="RefSeq" id="XP_002503081.1">
    <property type="nucleotide sequence ID" value="XM_002503035.1"/>
</dbReference>
<evidence type="ECO:0000256" key="1">
    <source>
        <dbReference type="ARBA" id="ARBA00001946"/>
    </source>
</evidence>
<dbReference type="Proteomes" id="UP000002009">
    <property type="component" value="Chromosome 6"/>
</dbReference>
<dbReference type="Pfam" id="PF00719">
    <property type="entry name" value="Pyrophosphatase"/>
    <property type="match status" value="1"/>
</dbReference>
<dbReference type="GO" id="GO:0006796">
    <property type="term" value="P:phosphate-containing compound metabolic process"/>
    <property type="evidence" value="ECO:0007669"/>
    <property type="project" value="InterPro"/>
</dbReference>
<dbReference type="CDD" id="cd00412">
    <property type="entry name" value="pyrophosphatase"/>
    <property type="match status" value="1"/>
</dbReference>
<name>C1E7I7_MICCC</name>
<evidence type="ECO:0000313" key="9">
    <source>
        <dbReference type="Proteomes" id="UP000002009"/>
    </source>
</evidence>
<dbReference type="FunCoup" id="C1E7I7">
    <property type="interactions" value="1568"/>
</dbReference>
<dbReference type="STRING" id="296587.C1E7I7"/>
<dbReference type="AlphaFoldDB" id="C1E7I7"/>
<dbReference type="EC" id="3.6.1.1" evidence="3"/>
<dbReference type="GO" id="GO:0000287">
    <property type="term" value="F:magnesium ion binding"/>
    <property type="evidence" value="ECO:0007669"/>
    <property type="project" value="InterPro"/>
</dbReference>
<dbReference type="PANTHER" id="PTHR10286">
    <property type="entry name" value="INORGANIC PYROPHOSPHATASE"/>
    <property type="match status" value="1"/>
</dbReference>
<dbReference type="InParanoid" id="C1E7I7"/>
<dbReference type="OMA" id="LYANEQK"/>
<evidence type="ECO:0000256" key="6">
    <source>
        <dbReference type="ARBA" id="ARBA00022842"/>
    </source>
</evidence>
<evidence type="ECO:0000256" key="5">
    <source>
        <dbReference type="ARBA" id="ARBA00022801"/>
    </source>
</evidence>
<keyword evidence="4" id="KW-0479">Metal-binding</keyword>
<comment type="similarity">
    <text evidence="2">Belongs to the PPase family.</text>
</comment>
<evidence type="ECO:0000256" key="4">
    <source>
        <dbReference type="ARBA" id="ARBA00022723"/>
    </source>
</evidence>
<comment type="cofactor">
    <cofactor evidence="1">
        <name>Mg(2+)</name>
        <dbReference type="ChEBI" id="CHEBI:18420"/>
    </cofactor>
</comment>
<evidence type="ECO:0000256" key="3">
    <source>
        <dbReference type="ARBA" id="ARBA00012146"/>
    </source>
</evidence>
<dbReference type="SUPFAM" id="SSF50324">
    <property type="entry name" value="Inorganic pyrophosphatase"/>
    <property type="match status" value="1"/>
</dbReference>
<dbReference type="InterPro" id="IPR036649">
    <property type="entry name" value="Pyrophosphatase_sf"/>
</dbReference>
<dbReference type="KEGG" id="mis:MICPUN_104824"/>
<comment type="catalytic activity">
    <reaction evidence="7">
        <text>diphosphate + H2O = 2 phosphate + H(+)</text>
        <dbReference type="Rhea" id="RHEA:24576"/>
        <dbReference type="ChEBI" id="CHEBI:15377"/>
        <dbReference type="ChEBI" id="CHEBI:15378"/>
        <dbReference type="ChEBI" id="CHEBI:33019"/>
        <dbReference type="ChEBI" id="CHEBI:43474"/>
        <dbReference type="EC" id="3.6.1.1"/>
    </reaction>
</comment>
<protein>
    <recommendedName>
        <fullName evidence="3">inorganic diphosphatase</fullName>
        <ecNumber evidence="3">3.6.1.1</ecNumber>
    </recommendedName>
</protein>
<reference evidence="8 9" key="1">
    <citation type="journal article" date="2009" name="Science">
        <title>Green evolution and dynamic adaptations revealed by genomes of the marine picoeukaryotes Micromonas.</title>
        <authorList>
            <person name="Worden A.Z."/>
            <person name="Lee J.H."/>
            <person name="Mock T."/>
            <person name="Rouze P."/>
            <person name="Simmons M.P."/>
            <person name="Aerts A.L."/>
            <person name="Allen A.E."/>
            <person name="Cuvelier M.L."/>
            <person name="Derelle E."/>
            <person name="Everett M.V."/>
            <person name="Foulon E."/>
            <person name="Grimwood J."/>
            <person name="Gundlach H."/>
            <person name="Henrissat B."/>
            <person name="Napoli C."/>
            <person name="McDonald S.M."/>
            <person name="Parker M.S."/>
            <person name="Rombauts S."/>
            <person name="Salamov A."/>
            <person name="Von Dassow P."/>
            <person name="Badger J.H."/>
            <person name="Coutinho P.M."/>
            <person name="Demir E."/>
            <person name="Dubchak I."/>
            <person name="Gentemann C."/>
            <person name="Eikrem W."/>
            <person name="Gready J.E."/>
            <person name="John U."/>
            <person name="Lanier W."/>
            <person name="Lindquist E.A."/>
            <person name="Lucas S."/>
            <person name="Mayer K.F."/>
            <person name="Moreau H."/>
            <person name="Not F."/>
            <person name="Otillar R."/>
            <person name="Panaud O."/>
            <person name="Pangilinan J."/>
            <person name="Paulsen I."/>
            <person name="Piegu B."/>
            <person name="Poliakov A."/>
            <person name="Robbens S."/>
            <person name="Schmutz J."/>
            <person name="Toulza E."/>
            <person name="Wyss T."/>
            <person name="Zelensky A."/>
            <person name="Zhou K."/>
            <person name="Armbrust E.V."/>
            <person name="Bhattacharya D."/>
            <person name="Goodenough U.W."/>
            <person name="Van de Peer Y."/>
            <person name="Grigoriev I.V."/>
        </authorList>
    </citation>
    <scope>NUCLEOTIDE SEQUENCE [LARGE SCALE GENOMIC DNA]</scope>
    <source>
        <strain evidence="9">RCC299 / NOUM17</strain>
    </source>
</reference>
<dbReference type="InterPro" id="IPR008162">
    <property type="entry name" value="Pyrophosphatase"/>
</dbReference>
<dbReference type="EMBL" id="CP001327">
    <property type="protein sequence ID" value="ACO64339.1"/>
    <property type="molecule type" value="Genomic_DNA"/>
</dbReference>
<keyword evidence="5" id="KW-0378">Hydrolase</keyword>